<gene>
    <name evidence="7" type="ORF">MHEC_10720</name>
</gene>
<dbReference type="PANTHER" id="PTHR47359">
    <property type="entry name" value="PEPTIDOGLYCAN DL-ENDOPEPTIDASE CWLO"/>
    <property type="match status" value="1"/>
</dbReference>
<dbReference type="SUPFAM" id="SSF54001">
    <property type="entry name" value="Cysteine proteinases"/>
    <property type="match status" value="1"/>
</dbReference>
<reference evidence="7 8" key="1">
    <citation type="submission" date="2020-12" db="EMBL/GenBank/DDBJ databases">
        <title>Complete genome sequence of Mycobacterium heckeshornense JCM 15655T, closely related to a pathogenic non-tuberculous mycobacterial species Mycobacterium xenopi.</title>
        <authorList>
            <person name="Yoshida M."/>
            <person name="Fukano H."/>
            <person name="Asakura T."/>
            <person name="Suzuki M."/>
            <person name="Hoshino Y."/>
        </authorList>
    </citation>
    <scope>NUCLEOTIDE SEQUENCE [LARGE SCALE GENOMIC DNA]</scope>
    <source>
        <strain evidence="7 8">JCM 15655</strain>
    </source>
</reference>
<evidence type="ECO:0000256" key="1">
    <source>
        <dbReference type="ARBA" id="ARBA00007074"/>
    </source>
</evidence>
<evidence type="ECO:0000256" key="2">
    <source>
        <dbReference type="ARBA" id="ARBA00022670"/>
    </source>
</evidence>
<comment type="similarity">
    <text evidence="1">Belongs to the peptidase C40 family.</text>
</comment>
<dbReference type="EMBL" id="AP024237">
    <property type="protein sequence ID" value="BCO34639.1"/>
    <property type="molecule type" value="Genomic_DNA"/>
</dbReference>
<dbReference type="InterPro" id="IPR000064">
    <property type="entry name" value="NLP_P60_dom"/>
</dbReference>
<accession>A0A7R7GRA4</accession>
<evidence type="ECO:0000313" key="8">
    <source>
        <dbReference type="Proteomes" id="UP000595446"/>
    </source>
</evidence>
<dbReference type="InterPro" id="IPR051794">
    <property type="entry name" value="PG_Endopeptidase_C40"/>
</dbReference>
<dbReference type="AlphaFoldDB" id="A0A7R7GRA4"/>
<evidence type="ECO:0000256" key="4">
    <source>
        <dbReference type="ARBA" id="ARBA00022807"/>
    </source>
</evidence>
<dbReference type="PROSITE" id="PS51935">
    <property type="entry name" value="NLPC_P60"/>
    <property type="match status" value="1"/>
</dbReference>
<keyword evidence="8" id="KW-1185">Reference proteome</keyword>
<dbReference type="Proteomes" id="UP000595446">
    <property type="component" value="Chromosome"/>
</dbReference>
<evidence type="ECO:0000256" key="3">
    <source>
        <dbReference type="ARBA" id="ARBA00022801"/>
    </source>
</evidence>
<dbReference type="Pfam" id="PF00877">
    <property type="entry name" value="NLPC_P60"/>
    <property type="match status" value="1"/>
</dbReference>
<dbReference type="InterPro" id="IPR036689">
    <property type="entry name" value="ESAT-6-like_sf"/>
</dbReference>
<keyword evidence="3" id="KW-0378">Hydrolase</keyword>
<feature type="domain" description="NlpC/P60" evidence="6">
    <location>
        <begin position="244"/>
        <end position="395"/>
    </location>
</feature>
<dbReference type="PANTHER" id="PTHR47359:SF3">
    <property type="entry name" value="NLP_P60 DOMAIN-CONTAINING PROTEIN-RELATED"/>
    <property type="match status" value="1"/>
</dbReference>
<dbReference type="InterPro" id="IPR038765">
    <property type="entry name" value="Papain-like_cys_pep_sf"/>
</dbReference>
<feature type="region of interest" description="Disordered" evidence="5">
    <location>
        <begin position="150"/>
        <end position="214"/>
    </location>
</feature>
<proteinExistence type="inferred from homology"/>
<dbReference type="Gene3D" id="3.90.1720.10">
    <property type="entry name" value="endopeptidase domain like (from Nostoc punctiforme)"/>
    <property type="match status" value="1"/>
</dbReference>
<evidence type="ECO:0000256" key="5">
    <source>
        <dbReference type="SAM" id="MobiDB-lite"/>
    </source>
</evidence>
<dbReference type="GO" id="GO:0006508">
    <property type="term" value="P:proteolysis"/>
    <property type="evidence" value="ECO:0007669"/>
    <property type="project" value="UniProtKB-KW"/>
</dbReference>
<protein>
    <recommendedName>
        <fullName evidence="6">NlpC/P60 domain-containing protein</fullName>
    </recommendedName>
</protein>
<evidence type="ECO:0000313" key="7">
    <source>
        <dbReference type="EMBL" id="BCO34639.1"/>
    </source>
</evidence>
<dbReference type="GO" id="GO:0008234">
    <property type="term" value="F:cysteine-type peptidase activity"/>
    <property type="evidence" value="ECO:0007669"/>
    <property type="project" value="UniProtKB-KW"/>
</dbReference>
<keyword evidence="4" id="KW-0788">Thiol protease</keyword>
<organism evidence="7 8">
    <name type="scientific">Mycobacterium heckeshornense</name>
    <dbReference type="NCBI Taxonomy" id="110505"/>
    <lineage>
        <taxon>Bacteria</taxon>
        <taxon>Bacillati</taxon>
        <taxon>Actinomycetota</taxon>
        <taxon>Actinomycetes</taxon>
        <taxon>Mycobacteriales</taxon>
        <taxon>Mycobacteriaceae</taxon>
        <taxon>Mycobacterium</taxon>
    </lineage>
</organism>
<evidence type="ECO:0000259" key="6">
    <source>
        <dbReference type="PROSITE" id="PS51935"/>
    </source>
</evidence>
<name>A0A7R7GRA4_9MYCO</name>
<dbReference type="SUPFAM" id="SSF140453">
    <property type="entry name" value="EsxAB dimer-like"/>
    <property type="match status" value="1"/>
</dbReference>
<keyword evidence="2" id="KW-0645">Protease</keyword>
<sequence>MHQVFQIANNRAQTLHTLGDNLQTIQKMVLEHWQGEAGAAFQADMDKARADIETNGQESKQVAAAVGRAEADVRWCRSEAQRIKEVADSNLWTITPDWRVQIPDTARIGLDPIAVAAEQQALQTELDQLKVRAHAADHELATAIRASVGEIPLDEHGGQDSGQPRDVGSQERPGVTDVNDPGVKWQPGFNPDQWKKSWQNPLLADNPPGYTGGPGPARDQAWQNYLAHFPTDQRGYLPNPDAVSDPGLKMVGFGAAQLGTSYAWGGKGLNGPGKGTLSGDPVNPPGGAHIYRDDQRIGFDCSGLTEYAAAHARPGVDIGQGTSGQLGSPNLTSVAGGAPLKPGGLIYYGPGSAEHVGIYVAPGVILNAPESGLPVELDHRTTMPNGNLVRVRRLR</sequence>